<proteinExistence type="predicted"/>
<dbReference type="Proteomes" id="UP000596742">
    <property type="component" value="Unassembled WGS sequence"/>
</dbReference>
<dbReference type="EMBL" id="UYJE01002536">
    <property type="protein sequence ID" value="VDI11660.1"/>
    <property type="molecule type" value="Genomic_DNA"/>
</dbReference>
<comment type="caution">
    <text evidence="3">The sequence shown here is derived from an EMBL/GenBank/DDBJ whole genome shotgun (WGS) entry which is preliminary data.</text>
</comment>
<organism evidence="3 4">
    <name type="scientific">Mytilus galloprovincialis</name>
    <name type="common">Mediterranean mussel</name>
    <dbReference type="NCBI Taxonomy" id="29158"/>
    <lineage>
        <taxon>Eukaryota</taxon>
        <taxon>Metazoa</taxon>
        <taxon>Spiralia</taxon>
        <taxon>Lophotrochozoa</taxon>
        <taxon>Mollusca</taxon>
        <taxon>Bivalvia</taxon>
        <taxon>Autobranchia</taxon>
        <taxon>Pteriomorphia</taxon>
        <taxon>Mytilida</taxon>
        <taxon>Mytiloidea</taxon>
        <taxon>Mytilidae</taxon>
        <taxon>Mytilinae</taxon>
        <taxon>Mytilus</taxon>
    </lineage>
</organism>
<keyword evidence="1" id="KW-0863">Zinc-finger</keyword>
<protein>
    <recommendedName>
        <fullName evidence="2">B box-type domain-containing protein</fullName>
    </recommendedName>
</protein>
<dbReference type="InterPro" id="IPR000315">
    <property type="entry name" value="Znf_B-box"/>
</dbReference>
<keyword evidence="1" id="KW-0479">Metal-binding</keyword>
<evidence type="ECO:0000259" key="2">
    <source>
        <dbReference type="PROSITE" id="PS50119"/>
    </source>
</evidence>
<accession>A0A8B6D057</accession>
<dbReference type="Gene3D" id="2.120.10.30">
    <property type="entry name" value="TolB, C-terminal domain"/>
    <property type="match status" value="1"/>
</dbReference>
<dbReference type="AlphaFoldDB" id="A0A8B6D057"/>
<reference evidence="3" key="1">
    <citation type="submission" date="2018-11" db="EMBL/GenBank/DDBJ databases">
        <authorList>
            <person name="Alioto T."/>
            <person name="Alioto T."/>
        </authorList>
    </citation>
    <scope>NUCLEOTIDE SEQUENCE</scope>
</reference>
<dbReference type="InterPro" id="IPR011042">
    <property type="entry name" value="6-blade_b-propeller_TolB-like"/>
</dbReference>
<evidence type="ECO:0000313" key="4">
    <source>
        <dbReference type="Proteomes" id="UP000596742"/>
    </source>
</evidence>
<dbReference type="GO" id="GO:0008270">
    <property type="term" value="F:zinc ion binding"/>
    <property type="evidence" value="ECO:0007669"/>
    <property type="project" value="UniProtKB-KW"/>
</dbReference>
<sequence>MEHIFMSQSEVNCKICSKEPATIVCKGCRKVLCKDCTEQHKHEGPKNELIALRSKTNQCGSGEIEPLRKRTLLVSQKKHELTINICGIVFLSDGRIVVVDNKNYQLLVFNDKGDDFPIKLRHEPRGITKMTDNKIAVSFFYVYEIHIFNVGKKTSNTINVISFENLDVGKLKPYYICYSNNHFAVEAGEGDEGCIVIIHEDGTFKKSIRVENRLAHFSGNTIRMEFEMEDINTGKIFICAMSRKVVICCDMNGKVLWTEALPDPRGIIAIPGKTKSGKNLIVASKTCSAVFRLDGKTADVLLAKGDIRNPRYIAYHADKQLLCIQVTKDPENNPGDHQLLFYRYKDVINETKSNTIEQSTQVNT</sequence>
<keyword evidence="4" id="KW-1185">Reference proteome</keyword>
<feature type="domain" description="B box-type" evidence="2">
    <location>
        <begin position="8"/>
        <end position="52"/>
    </location>
</feature>
<gene>
    <name evidence="3" type="ORF">MGAL_10B053076</name>
</gene>
<evidence type="ECO:0000256" key="1">
    <source>
        <dbReference type="PROSITE-ProRule" id="PRU00024"/>
    </source>
</evidence>
<dbReference type="SUPFAM" id="SSF101898">
    <property type="entry name" value="NHL repeat"/>
    <property type="match status" value="1"/>
</dbReference>
<name>A0A8B6D057_MYTGA</name>
<dbReference type="OrthoDB" id="6127536at2759"/>
<dbReference type="Pfam" id="PF00643">
    <property type="entry name" value="zf-B_box"/>
    <property type="match status" value="1"/>
</dbReference>
<dbReference type="PROSITE" id="PS50119">
    <property type="entry name" value="ZF_BBOX"/>
    <property type="match status" value="1"/>
</dbReference>
<evidence type="ECO:0000313" key="3">
    <source>
        <dbReference type="EMBL" id="VDI11660.1"/>
    </source>
</evidence>
<keyword evidence="1" id="KW-0862">Zinc</keyword>